<dbReference type="Pfam" id="PF00528">
    <property type="entry name" value="BPD_transp_1"/>
    <property type="match status" value="1"/>
</dbReference>
<dbReference type="AlphaFoldDB" id="A0A8J3E079"/>
<organism evidence="11 12">
    <name type="scientific">Agaricicola taiwanensis</name>
    <dbReference type="NCBI Taxonomy" id="591372"/>
    <lineage>
        <taxon>Bacteria</taxon>
        <taxon>Pseudomonadati</taxon>
        <taxon>Pseudomonadota</taxon>
        <taxon>Alphaproteobacteria</taxon>
        <taxon>Rhodobacterales</taxon>
        <taxon>Paracoccaceae</taxon>
        <taxon>Agaricicola</taxon>
    </lineage>
</organism>
<evidence type="ECO:0000256" key="5">
    <source>
        <dbReference type="ARBA" id="ARBA00022692"/>
    </source>
</evidence>
<keyword evidence="6" id="KW-0029">Amino-acid transport</keyword>
<dbReference type="GO" id="GO:0022857">
    <property type="term" value="F:transmembrane transporter activity"/>
    <property type="evidence" value="ECO:0007669"/>
    <property type="project" value="InterPro"/>
</dbReference>
<gene>
    <name evidence="11" type="ORF">GCM10007276_33280</name>
</gene>
<evidence type="ECO:0000256" key="3">
    <source>
        <dbReference type="ARBA" id="ARBA00022448"/>
    </source>
</evidence>
<feature type="transmembrane region" description="Helical" evidence="9">
    <location>
        <begin position="149"/>
        <end position="169"/>
    </location>
</feature>
<keyword evidence="8 9" id="KW-0472">Membrane</keyword>
<evidence type="ECO:0000256" key="4">
    <source>
        <dbReference type="ARBA" id="ARBA00022475"/>
    </source>
</evidence>
<evidence type="ECO:0000256" key="9">
    <source>
        <dbReference type="RuleBase" id="RU363032"/>
    </source>
</evidence>
<evidence type="ECO:0000256" key="8">
    <source>
        <dbReference type="ARBA" id="ARBA00023136"/>
    </source>
</evidence>
<proteinExistence type="inferred from homology"/>
<feature type="domain" description="ABC transmembrane type-1" evidence="10">
    <location>
        <begin position="19"/>
        <end position="207"/>
    </location>
</feature>
<dbReference type="PROSITE" id="PS50928">
    <property type="entry name" value="ABC_TM1"/>
    <property type="match status" value="1"/>
</dbReference>
<dbReference type="GO" id="GO:0043190">
    <property type="term" value="C:ATP-binding cassette (ABC) transporter complex"/>
    <property type="evidence" value="ECO:0007669"/>
    <property type="project" value="InterPro"/>
</dbReference>
<evidence type="ECO:0000256" key="7">
    <source>
        <dbReference type="ARBA" id="ARBA00022989"/>
    </source>
</evidence>
<name>A0A8J3E079_9RHOB</name>
<evidence type="ECO:0000256" key="1">
    <source>
        <dbReference type="ARBA" id="ARBA00004429"/>
    </source>
</evidence>
<comment type="similarity">
    <text evidence="2">Belongs to the binding-protein-dependent transport system permease family. HisMQ subfamily.</text>
</comment>
<keyword evidence="5 9" id="KW-0812">Transmembrane</keyword>
<dbReference type="EMBL" id="BMCP01000006">
    <property type="protein sequence ID" value="GGE53590.1"/>
    <property type="molecule type" value="Genomic_DNA"/>
</dbReference>
<dbReference type="SUPFAM" id="SSF161098">
    <property type="entry name" value="MetI-like"/>
    <property type="match status" value="1"/>
</dbReference>
<feature type="transmembrane region" description="Helical" evidence="9">
    <location>
        <begin position="189"/>
        <end position="210"/>
    </location>
</feature>
<dbReference type="Proteomes" id="UP000602745">
    <property type="component" value="Unassembled WGS sequence"/>
</dbReference>
<feature type="transmembrane region" description="Helical" evidence="9">
    <location>
        <begin position="83"/>
        <end position="102"/>
    </location>
</feature>
<dbReference type="NCBIfam" id="TIGR01726">
    <property type="entry name" value="HEQRo_perm_3TM"/>
    <property type="match status" value="1"/>
</dbReference>
<evidence type="ECO:0000256" key="6">
    <source>
        <dbReference type="ARBA" id="ARBA00022970"/>
    </source>
</evidence>
<reference evidence="11" key="2">
    <citation type="submission" date="2020-09" db="EMBL/GenBank/DDBJ databases">
        <authorList>
            <person name="Sun Q."/>
            <person name="Sedlacek I."/>
        </authorList>
    </citation>
    <scope>NUCLEOTIDE SEQUENCE</scope>
    <source>
        <strain evidence="11">CCM 7684</strain>
    </source>
</reference>
<evidence type="ECO:0000313" key="12">
    <source>
        <dbReference type="Proteomes" id="UP000602745"/>
    </source>
</evidence>
<evidence type="ECO:0000259" key="10">
    <source>
        <dbReference type="PROSITE" id="PS50928"/>
    </source>
</evidence>
<accession>A0A8J3E079</accession>
<keyword evidence="3 9" id="KW-0813">Transport</keyword>
<dbReference type="InterPro" id="IPR000515">
    <property type="entry name" value="MetI-like"/>
</dbReference>
<evidence type="ECO:0000313" key="11">
    <source>
        <dbReference type="EMBL" id="GGE53590.1"/>
    </source>
</evidence>
<dbReference type="GO" id="GO:0006865">
    <property type="term" value="P:amino acid transport"/>
    <property type="evidence" value="ECO:0007669"/>
    <property type="project" value="UniProtKB-KW"/>
</dbReference>
<dbReference type="CDD" id="cd06261">
    <property type="entry name" value="TM_PBP2"/>
    <property type="match status" value="1"/>
</dbReference>
<sequence length="220" mass="23708">MQFSFEFVLETLPALIAAAGVTIRVAAITIALSLFFGTVLTIVRALKIRPVNVAISIYISFIRGTPLLVQIFLAYYALPALGIRLGPVTAGVLAITANNAAFMTEIFRGALASIPPGQIEAAASLGLKPRAIWLKVVLPQLYMRSLPAIVNECTIVIKGTALLAVITVVEVFRTAQQIGSSSFRPFETFVAAGIVFLGLCLIISQFGLWLERRFALRRGT</sequence>
<dbReference type="InterPro" id="IPR043429">
    <property type="entry name" value="ArtM/GltK/GlnP/TcyL/YhdX-like"/>
</dbReference>
<dbReference type="PANTHER" id="PTHR30614:SF0">
    <property type="entry name" value="L-CYSTINE TRANSPORT SYSTEM PERMEASE PROTEIN TCYL"/>
    <property type="match status" value="1"/>
</dbReference>
<keyword evidence="12" id="KW-1185">Reference proteome</keyword>
<dbReference type="RefSeq" id="WP_188410953.1">
    <property type="nucleotide sequence ID" value="NZ_BMCP01000006.1"/>
</dbReference>
<feature type="transmembrane region" description="Helical" evidence="9">
    <location>
        <begin position="55"/>
        <end position="77"/>
    </location>
</feature>
<dbReference type="PANTHER" id="PTHR30614">
    <property type="entry name" value="MEMBRANE COMPONENT OF AMINO ACID ABC TRANSPORTER"/>
    <property type="match status" value="1"/>
</dbReference>
<dbReference type="InterPro" id="IPR035906">
    <property type="entry name" value="MetI-like_sf"/>
</dbReference>
<keyword evidence="4" id="KW-1003">Cell membrane</keyword>
<dbReference type="Gene3D" id="1.10.3720.10">
    <property type="entry name" value="MetI-like"/>
    <property type="match status" value="1"/>
</dbReference>
<dbReference type="InterPro" id="IPR010065">
    <property type="entry name" value="AA_ABC_transptr_permease_3TM"/>
</dbReference>
<feature type="transmembrane region" description="Helical" evidence="9">
    <location>
        <begin position="12"/>
        <end position="43"/>
    </location>
</feature>
<evidence type="ECO:0000256" key="2">
    <source>
        <dbReference type="ARBA" id="ARBA00010072"/>
    </source>
</evidence>
<keyword evidence="7 9" id="KW-1133">Transmembrane helix</keyword>
<comment type="caution">
    <text evidence="11">The sequence shown here is derived from an EMBL/GenBank/DDBJ whole genome shotgun (WGS) entry which is preliminary data.</text>
</comment>
<protein>
    <submittedName>
        <fullName evidence="11">Amino acid ABC transporter</fullName>
    </submittedName>
</protein>
<comment type="subcellular location">
    <subcellularLocation>
        <location evidence="1">Cell inner membrane</location>
        <topology evidence="1">Multi-pass membrane protein</topology>
    </subcellularLocation>
    <subcellularLocation>
        <location evidence="9">Cell membrane</location>
        <topology evidence="9">Multi-pass membrane protein</topology>
    </subcellularLocation>
</comment>
<reference evidence="11" key="1">
    <citation type="journal article" date="2014" name="Int. J. Syst. Evol. Microbiol.">
        <title>Complete genome sequence of Corynebacterium casei LMG S-19264T (=DSM 44701T), isolated from a smear-ripened cheese.</title>
        <authorList>
            <consortium name="US DOE Joint Genome Institute (JGI-PGF)"/>
            <person name="Walter F."/>
            <person name="Albersmeier A."/>
            <person name="Kalinowski J."/>
            <person name="Ruckert C."/>
        </authorList>
    </citation>
    <scope>NUCLEOTIDE SEQUENCE</scope>
    <source>
        <strain evidence="11">CCM 7684</strain>
    </source>
</reference>